<organism evidence="3">
    <name type="scientific">Phascolarctobacterium faecium</name>
    <dbReference type="NCBI Taxonomy" id="33025"/>
    <lineage>
        <taxon>Bacteria</taxon>
        <taxon>Bacillati</taxon>
        <taxon>Bacillota</taxon>
        <taxon>Negativicutes</taxon>
        <taxon>Acidaminococcales</taxon>
        <taxon>Acidaminococcaceae</taxon>
        <taxon>Phascolarctobacterium</taxon>
    </lineage>
</organism>
<proteinExistence type="predicted"/>
<name>R6IHS3_9FIRM</name>
<feature type="signal peptide" evidence="1">
    <location>
        <begin position="1"/>
        <end position="18"/>
    </location>
</feature>
<accession>R6IHS3</accession>
<evidence type="ECO:0000313" key="3">
    <source>
        <dbReference type="EMBL" id="CDB44891.1"/>
    </source>
</evidence>
<dbReference type="InterPro" id="IPR041183">
    <property type="entry name" value="Cyclophilin-like"/>
</dbReference>
<evidence type="ECO:0000259" key="2">
    <source>
        <dbReference type="Pfam" id="PF18050"/>
    </source>
</evidence>
<dbReference type="AlphaFoldDB" id="R6IHS3"/>
<feature type="chain" id="PRO_5038587380" description="Cyclophilin-like domain-containing protein" evidence="1">
    <location>
        <begin position="19"/>
        <end position="164"/>
    </location>
</feature>
<dbReference type="Gene3D" id="2.40.100.20">
    <property type="match status" value="1"/>
</dbReference>
<dbReference type="EMBL" id="CBDS010000003">
    <property type="protein sequence ID" value="CDB44891.1"/>
    <property type="molecule type" value="Genomic_DNA"/>
</dbReference>
<dbReference type="HOGENOM" id="CLU_099043_1_0_9"/>
<dbReference type="RefSeq" id="WP_021719010.1">
    <property type="nucleotide sequence ID" value="NZ_CATZQN010000003.1"/>
</dbReference>
<gene>
    <name evidence="3" type="ORF">BN533_02111</name>
</gene>
<evidence type="ECO:0000256" key="1">
    <source>
        <dbReference type="SAM" id="SignalP"/>
    </source>
</evidence>
<dbReference type="PROSITE" id="PS51257">
    <property type="entry name" value="PROKAR_LIPOPROTEIN"/>
    <property type="match status" value="1"/>
</dbReference>
<dbReference type="Pfam" id="PF18050">
    <property type="entry name" value="Cyclophil_like2"/>
    <property type="match status" value="1"/>
</dbReference>
<feature type="domain" description="Cyclophilin-like" evidence="2">
    <location>
        <begin position="55"/>
        <end position="161"/>
    </location>
</feature>
<keyword evidence="1" id="KW-0732">Signal</keyword>
<comment type="caution">
    <text evidence="3">The sequence shown here is derived from an EMBL/GenBank/DDBJ whole genome shotgun (WGS) entry which is preliminary data.</text>
</comment>
<dbReference type="STRING" id="1262914.BN533_02111"/>
<reference evidence="3" key="1">
    <citation type="submission" date="2012-11" db="EMBL/GenBank/DDBJ databases">
        <title>Dependencies among metagenomic species, viruses, plasmids and units of genetic variation.</title>
        <authorList>
            <person name="Nielsen H.B."/>
            <person name="Almeida M."/>
            <person name="Juncker A.S."/>
            <person name="Rasmussen S."/>
            <person name="Li J."/>
            <person name="Sunagawa S."/>
            <person name="Plichta D."/>
            <person name="Gautier L."/>
            <person name="Le Chatelier E."/>
            <person name="Peletier E."/>
            <person name="Bonde I."/>
            <person name="Nielsen T."/>
            <person name="Manichanh C."/>
            <person name="Arumugam M."/>
            <person name="Batto J."/>
            <person name="Santos M.B.Q.D."/>
            <person name="Blom N."/>
            <person name="Borruel N."/>
            <person name="Burgdorf K.S."/>
            <person name="Boumezbeur F."/>
            <person name="Casellas F."/>
            <person name="Dore J."/>
            <person name="Guarner F."/>
            <person name="Hansen T."/>
            <person name="Hildebrand F."/>
            <person name="Kaas R.S."/>
            <person name="Kennedy S."/>
            <person name="Kristiansen K."/>
            <person name="Kultima J.R."/>
            <person name="Leonard P."/>
            <person name="Levenez F."/>
            <person name="Lund O."/>
            <person name="Moumen B."/>
            <person name="Le Paslier D."/>
            <person name="Pons N."/>
            <person name="Pedersen O."/>
            <person name="Prifti E."/>
            <person name="Qin J."/>
            <person name="Raes J."/>
            <person name="Tap J."/>
            <person name="Tims S."/>
            <person name="Ussery D.W."/>
            <person name="Yamada T."/>
            <person name="MetaHit consortium"/>
            <person name="Renault P."/>
            <person name="Sicheritz-Ponten T."/>
            <person name="Bork P."/>
            <person name="Wang J."/>
            <person name="Brunak S."/>
            <person name="Ehrlich S.D."/>
        </authorList>
    </citation>
    <scope>NUCLEOTIDE SEQUENCE [LARGE SCALE GENOMIC DNA]</scope>
</reference>
<dbReference type="InterPro" id="IPR029000">
    <property type="entry name" value="Cyclophilin-like_dom_sf"/>
</dbReference>
<dbReference type="SUPFAM" id="SSF50891">
    <property type="entry name" value="Cyclophilin-like"/>
    <property type="match status" value="1"/>
</dbReference>
<dbReference type="eggNOG" id="COG4925">
    <property type="taxonomic scope" value="Bacteria"/>
</dbReference>
<protein>
    <recommendedName>
        <fullName evidence="2">Cyclophilin-like domain-containing protein</fullName>
    </recommendedName>
</protein>
<sequence>MLKTLALTLTLLLSFTMAACSSTSGTNAKIDQTTTNVAQTAPTDAVQRIRLTLANQDELILKLNGTRAAEDFLSLLPLELTCKDFNNTEKVAYLPRRLDTQGAPAGFDPQTGSFAYYAPWGNLAFFYRDYSYANSLIELGTVESGIEKLAAFDNDFTIKLERLP</sequence>